<dbReference type="PANTHER" id="PTHR18884">
    <property type="entry name" value="SEPTIN"/>
    <property type="match status" value="1"/>
</dbReference>
<feature type="domain" description="Zn(2)-C6 fungal-type" evidence="3">
    <location>
        <begin position="503"/>
        <end position="533"/>
    </location>
</feature>
<dbReference type="AlphaFoldDB" id="A0AAD7D1S4"/>
<dbReference type="PROSITE" id="PS50048">
    <property type="entry name" value="ZN2_CY6_FUNGAL_2"/>
    <property type="match status" value="2"/>
</dbReference>
<dbReference type="InterPro" id="IPR027417">
    <property type="entry name" value="P-loop_NTPase"/>
</dbReference>
<evidence type="ECO:0000313" key="5">
    <source>
        <dbReference type="EMBL" id="KAJ7672784.1"/>
    </source>
</evidence>
<dbReference type="EMBL" id="JARKIE010000166">
    <property type="protein sequence ID" value="KAJ7672784.1"/>
    <property type="molecule type" value="Genomic_DNA"/>
</dbReference>
<feature type="region of interest" description="Disordered" evidence="2">
    <location>
        <begin position="1"/>
        <end position="23"/>
    </location>
</feature>
<dbReference type="GO" id="GO:0000981">
    <property type="term" value="F:DNA-binding transcription factor activity, RNA polymerase II-specific"/>
    <property type="evidence" value="ECO:0007669"/>
    <property type="project" value="InterPro"/>
</dbReference>
<dbReference type="GO" id="GO:0008270">
    <property type="term" value="F:zinc ion binding"/>
    <property type="evidence" value="ECO:0007669"/>
    <property type="project" value="InterPro"/>
</dbReference>
<feature type="compositionally biased region" description="Polar residues" evidence="2">
    <location>
        <begin position="283"/>
        <end position="297"/>
    </location>
</feature>
<reference evidence="5" key="1">
    <citation type="submission" date="2023-03" db="EMBL/GenBank/DDBJ databases">
        <title>Massive genome expansion in bonnet fungi (Mycena s.s.) driven by repeated elements and novel gene families across ecological guilds.</title>
        <authorList>
            <consortium name="Lawrence Berkeley National Laboratory"/>
            <person name="Harder C.B."/>
            <person name="Miyauchi S."/>
            <person name="Viragh M."/>
            <person name="Kuo A."/>
            <person name="Thoen E."/>
            <person name="Andreopoulos B."/>
            <person name="Lu D."/>
            <person name="Skrede I."/>
            <person name="Drula E."/>
            <person name="Henrissat B."/>
            <person name="Morin E."/>
            <person name="Kohler A."/>
            <person name="Barry K."/>
            <person name="LaButti K."/>
            <person name="Morin E."/>
            <person name="Salamov A."/>
            <person name="Lipzen A."/>
            <person name="Mereny Z."/>
            <person name="Hegedus B."/>
            <person name="Baldrian P."/>
            <person name="Stursova M."/>
            <person name="Weitz H."/>
            <person name="Taylor A."/>
            <person name="Grigoriev I.V."/>
            <person name="Nagy L.G."/>
            <person name="Martin F."/>
            <person name="Kauserud H."/>
        </authorList>
    </citation>
    <scope>NUCLEOTIDE SEQUENCE</scope>
    <source>
        <strain evidence="5">CBHHK067</strain>
    </source>
</reference>
<feature type="region of interest" description="Disordered" evidence="2">
    <location>
        <begin position="628"/>
        <end position="678"/>
    </location>
</feature>
<feature type="domain" description="Zn(2)-C6 fungal-type" evidence="3">
    <location>
        <begin position="683"/>
        <end position="713"/>
    </location>
</feature>
<accession>A0AAD7D1S4</accession>
<dbReference type="InterPro" id="IPR036864">
    <property type="entry name" value="Zn2-C6_fun-type_DNA-bd_sf"/>
</dbReference>
<dbReference type="GO" id="GO:0005525">
    <property type="term" value="F:GTP binding"/>
    <property type="evidence" value="ECO:0007669"/>
    <property type="project" value="UniProtKB-KW"/>
</dbReference>
<dbReference type="PRINTS" id="PR00755">
    <property type="entry name" value="AFLATOXINBRP"/>
</dbReference>
<dbReference type="PROSITE" id="PS51719">
    <property type="entry name" value="G_SEPTIN"/>
    <property type="match status" value="1"/>
</dbReference>
<feature type="region of interest" description="Disordered" evidence="2">
    <location>
        <begin position="514"/>
        <end position="614"/>
    </location>
</feature>
<dbReference type="CDD" id="cd00067">
    <property type="entry name" value="GAL4"/>
    <property type="match status" value="2"/>
</dbReference>
<feature type="region of interest" description="Disordered" evidence="2">
    <location>
        <begin position="268"/>
        <end position="297"/>
    </location>
</feature>
<comment type="caution">
    <text evidence="5">The sequence shown here is derived from an EMBL/GenBank/DDBJ whole genome shotgun (WGS) entry which is preliminary data.</text>
</comment>
<evidence type="ECO:0000313" key="6">
    <source>
        <dbReference type="Proteomes" id="UP001221757"/>
    </source>
</evidence>
<feature type="region of interest" description="Disordered" evidence="2">
    <location>
        <begin position="444"/>
        <end position="498"/>
    </location>
</feature>
<feature type="compositionally biased region" description="Basic and acidic residues" evidence="2">
    <location>
        <begin position="546"/>
        <end position="565"/>
    </location>
</feature>
<keyword evidence="1" id="KW-0342">GTP-binding</keyword>
<dbReference type="Pfam" id="PF00735">
    <property type="entry name" value="Septin"/>
    <property type="match status" value="2"/>
</dbReference>
<gene>
    <name evidence="5" type="ORF">B0H17DRAFT_1017260</name>
</gene>
<dbReference type="Gene3D" id="3.40.50.300">
    <property type="entry name" value="P-loop containing nucleotide triphosphate hydrolases"/>
    <property type="match status" value="1"/>
</dbReference>
<comment type="similarity">
    <text evidence="1">Belongs to the TRAFAC class TrmE-Era-EngA-EngB-Septin-like GTPase superfamily. Septin GTPase family.</text>
</comment>
<feature type="region of interest" description="Disordered" evidence="2">
    <location>
        <begin position="717"/>
        <end position="791"/>
    </location>
</feature>
<organism evidence="5 6">
    <name type="scientific">Mycena rosella</name>
    <name type="common">Pink bonnet</name>
    <name type="synonym">Agaricus rosellus</name>
    <dbReference type="NCBI Taxonomy" id="1033263"/>
    <lineage>
        <taxon>Eukaryota</taxon>
        <taxon>Fungi</taxon>
        <taxon>Dikarya</taxon>
        <taxon>Basidiomycota</taxon>
        <taxon>Agaricomycotina</taxon>
        <taxon>Agaricomycetes</taxon>
        <taxon>Agaricomycetidae</taxon>
        <taxon>Agaricales</taxon>
        <taxon>Marasmiineae</taxon>
        <taxon>Mycenaceae</taxon>
        <taxon>Mycena</taxon>
    </lineage>
</organism>
<evidence type="ECO:0000259" key="4">
    <source>
        <dbReference type="PROSITE" id="PS51719"/>
    </source>
</evidence>
<feature type="domain" description="Septin-type G" evidence="4">
    <location>
        <begin position="27"/>
        <end position="408"/>
    </location>
</feature>
<evidence type="ECO:0000256" key="2">
    <source>
        <dbReference type="SAM" id="MobiDB-lite"/>
    </source>
</evidence>
<evidence type="ECO:0000256" key="1">
    <source>
        <dbReference type="RuleBase" id="RU004560"/>
    </source>
</evidence>
<dbReference type="InterPro" id="IPR001138">
    <property type="entry name" value="Zn2Cys6_DnaBD"/>
</dbReference>
<dbReference type="PROSITE" id="PS00463">
    <property type="entry name" value="ZN2_CY6_FUNGAL_1"/>
    <property type="match status" value="2"/>
</dbReference>
<dbReference type="Gene3D" id="4.10.240.10">
    <property type="entry name" value="Zn(2)-C6 fungal-type DNA-binding domain"/>
    <property type="match status" value="2"/>
</dbReference>
<sequence length="791" mass="86402">MHSPQHSKDPNNQQTFDAQYPNGPVRVGARELTLLAAGSRGGKSSFLRLLLDTSDISQAASKEQLQSVARFVQGCSGHTSNLRTVSIDIDVDGPEPLALTLVDTPSLDFKDEAYSERVVSETLRFIESRLAEGGDEDWVAQHGDRYVHLCIYFLDPDQILPPAVAPLPAPLVSRTRTNSFSQLDQEPVILEPPVTTNPLLYRPTLPLADISTIRRLSARVNVLPVIARADVLSNDRLAAIKLAIRRDLADNGIGFGIFDIDHYPSNADDLPPSHTEDPLNSYPGHSNGTPLSTTNSPLASPVASPLLRLPYALVSPDIYSHSDGVHRIPPSRHELVVQYTPSQHSPSSKKSTRGKFVRTYRWGTVDVLDPNHSDFVPLRAAIFHHMKTLQKYTREYLFDKFRIECLPQRPSSRHLAPHHPQVPPHLISLSHSSRPILAIDTAPRSAPIQRSSDHSNPREIAIGGGDMHSAPLTRNEPISSGFSSRGGSGPGSAKQRTKKITVACNFCRSRKLKCDGGRPSCSQCMKRSNTCDYMPHNKRRGTVRLSRGEESDSESGDDRSAEFHEPSLSPEISSRRSSNFDTSPSLPLMGERRDELPPITTSSRTGYSGAGDQRSFFLDNELPHIATLSLPETSPSTPGPMSAPSLPPLRPASEQQAAQRKRSATVPGKSSRLPSTSGPKVVACNFCRARKTKCDGAHPSCSSCARRLLPCNYVHDSNSHGQRKASRRASTSVRSSSPPSSRMLPTPSSAGYDRDGDVLIEGEVDLKRSLEHADAGRPSPSKKIKVDGEIP</sequence>
<evidence type="ECO:0000259" key="3">
    <source>
        <dbReference type="PROSITE" id="PS50048"/>
    </source>
</evidence>
<feature type="compositionally biased region" description="Low complexity" evidence="2">
    <location>
        <begin position="728"/>
        <end position="749"/>
    </location>
</feature>
<feature type="compositionally biased region" description="Low complexity" evidence="2">
    <location>
        <begin position="566"/>
        <end position="577"/>
    </location>
</feature>
<name>A0AAD7D1S4_MYCRO</name>
<keyword evidence="1" id="KW-0547">Nucleotide-binding</keyword>
<protein>
    <recommendedName>
        <fullName evidence="7">GTP binding protein</fullName>
    </recommendedName>
</protein>
<dbReference type="Proteomes" id="UP001221757">
    <property type="component" value="Unassembled WGS sequence"/>
</dbReference>
<dbReference type="InterPro" id="IPR030379">
    <property type="entry name" value="G_SEPTIN_dom"/>
</dbReference>
<evidence type="ECO:0008006" key="7">
    <source>
        <dbReference type="Google" id="ProtNLM"/>
    </source>
</evidence>
<dbReference type="SMART" id="SM00066">
    <property type="entry name" value="GAL4"/>
    <property type="match status" value="2"/>
</dbReference>
<feature type="compositionally biased region" description="Basic and acidic residues" evidence="2">
    <location>
        <begin position="764"/>
        <end position="775"/>
    </location>
</feature>
<dbReference type="SUPFAM" id="SSF57701">
    <property type="entry name" value="Zn2/Cys6 DNA-binding domain"/>
    <property type="match status" value="2"/>
</dbReference>
<dbReference type="Pfam" id="PF00172">
    <property type="entry name" value="Zn_clus"/>
    <property type="match status" value="2"/>
</dbReference>
<keyword evidence="6" id="KW-1185">Reference proteome</keyword>
<proteinExistence type="inferred from homology"/>
<feature type="compositionally biased region" description="Polar residues" evidence="2">
    <location>
        <begin position="520"/>
        <end position="531"/>
    </location>
</feature>